<accession>A0A3P3DS00</accession>
<dbReference type="Pfam" id="PF00072">
    <property type="entry name" value="Response_reg"/>
    <property type="match status" value="1"/>
</dbReference>
<dbReference type="InterPro" id="IPR001789">
    <property type="entry name" value="Sig_transdc_resp-reg_receiver"/>
</dbReference>
<keyword evidence="7" id="KW-1185">Reference proteome</keyword>
<dbReference type="RefSeq" id="WP_124963886.1">
    <property type="nucleotide sequence ID" value="NZ_RRAZ01000005.1"/>
</dbReference>
<dbReference type="InterPro" id="IPR043128">
    <property type="entry name" value="Rev_trsase/Diguanyl_cyclase"/>
</dbReference>
<dbReference type="InterPro" id="IPR000160">
    <property type="entry name" value="GGDEF_dom"/>
</dbReference>
<dbReference type="NCBIfam" id="TIGR00254">
    <property type="entry name" value="GGDEF"/>
    <property type="match status" value="1"/>
</dbReference>
<proteinExistence type="predicted"/>
<evidence type="ECO:0000256" key="3">
    <source>
        <dbReference type="PROSITE-ProRule" id="PRU00169"/>
    </source>
</evidence>
<dbReference type="GO" id="GO:0000160">
    <property type="term" value="P:phosphorelay signal transduction system"/>
    <property type="evidence" value="ECO:0007669"/>
    <property type="project" value="InterPro"/>
</dbReference>
<dbReference type="Pfam" id="PF00990">
    <property type="entry name" value="GGDEF"/>
    <property type="match status" value="1"/>
</dbReference>
<dbReference type="Gene3D" id="3.30.70.270">
    <property type="match status" value="1"/>
</dbReference>
<dbReference type="SMART" id="SM00448">
    <property type="entry name" value="REC"/>
    <property type="match status" value="1"/>
</dbReference>
<dbReference type="Proteomes" id="UP000282125">
    <property type="component" value="Unassembled WGS sequence"/>
</dbReference>
<dbReference type="CDD" id="cd01949">
    <property type="entry name" value="GGDEF"/>
    <property type="match status" value="1"/>
</dbReference>
<dbReference type="FunFam" id="3.30.70.270:FF:000001">
    <property type="entry name" value="Diguanylate cyclase domain protein"/>
    <property type="match status" value="1"/>
</dbReference>
<protein>
    <recommendedName>
        <fullName evidence="1">diguanylate cyclase</fullName>
        <ecNumber evidence="1">2.7.7.65</ecNumber>
    </recommendedName>
</protein>
<evidence type="ECO:0000313" key="6">
    <source>
        <dbReference type="EMBL" id="RRH76941.1"/>
    </source>
</evidence>
<reference evidence="6 7" key="1">
    <citation type="submission" date="2018-11" db="EMBL/GenBank/DDBJ databases">
        <title>Gemmobacter sp. nov., YIM 102744-1 draft genome.</title>
        <authorList>
            <person name="Li G."/>
            <person name="Jiang Y."/>
        </authorList>
    </citation>
    <scope>NUCLEOTIDE SEQUENCE [LARGE SCALE GENOMIC DNA]</scope>
    <source>
        <strain evidence="6 7">YIM 102744-1</strain>
    </source>
</reference>
<dbReference type="InterPro" id="IPR050469">
    <property type="entry name" value="Diguanylate_Cyclase"/>
</dbReference>
<evidence type="ECO:0000313" key="7">
    <source>
        <dbReference type="Proteomes" id="UP000282125"/>
    </source>
</evidence>
<feature type="domain" description="Response regulatory" evidence="4">
    <location>
        <begin position="4"/>
        <end position="120"/>
    </location>
</feature>
<feature type="domain" description="GGDEF" evidence="5">
    <location>
        <begin position="319"/>
        <end position="454"/>
    </location>
</feature>
<dbReference type="SUPFAM" id="SSF52172">
    <property type="entry name" value="CheY-like"/>
    <property type="match status" value="2"/>
</dbReference>
<dbReference type="EC" id="2.7.7.65" evidence="1"/>
<dbReference type="PROSITE" id="PS50110">
    <property type="entry name" value="RESPONSE_REGULATORY"/>
    <property type="match status" value="2"/>
</dbReference>
<comment type="catalytic activity">
    <reaction evidence="2">
        <text>2 GTP = 3',3'-c-di-GMP + 2 diphosphate</text>
        <dbReference type="Rhea" id="RHEA:24898"/>
        <dbReference type="ChEBI" id="CHEBI:33019"/>
        <dbReference type="ChEBI" id="CHEBI:37565"/>
        <dbReference type="ChEBI" id="CHEBI:58805"/>
        <dbReference type="EC" id="2.7.7.65"/>
    </reaction>
</comment>
<organism evidence="6 7">
    <name type="scientific">Falsigemmobacter faecalis</name>
    <dbReference type="NCBI Taxonomy" id="2488730"/>
    <lineage>
        <taxon>Bacteria</taxon>
        <taxon>Pseudomonadati</taxon>
        <taxon>Pseudomonadota</taxon>
        <taxon>Alphaproteobacteria</taxon>
        <taxon>Rhodobacterales</taxon>
        <taxon>Paracoccaceae</taxon>
        <taxon>Falsigemmobacter</taxon>
    </lineage>
</organism>
<dbReference type="SMART" id="SM00267">
    <property type="entry name" value="GGDEF"/>
    <property type="match status" value="1"/>
</dbReference>
<dbReference type="PANTHER" id="PTHR45138">
    <property type="entry name" value="REGULATORY COMPONENTS OF SENSORY TRANSDUCTION SYSTEM"/>
    <property type="match status" value="1"/>
</dbReference>
<sequence length="457" mass="48280">MLRRILIIDEAATRRVGLQARLRAACYDLRAACGLREGLAQLRDHSPDLMLLSGSIPGFGGASACELLRRRSGLPGLPVLTLLRSADGPARLTALMAGASDVLSAEAPSALLMAQIRSLLRQSGPLLRDPLSLSEEMIDGFREPSPAPLLPAQIAVVAPNPLAERLSGRLTPLIAPHRLVPVSPAAVLELGDADTDAILLCPDTAPCGQGLDLLAELLARRLPSGAPVIWASPPEGEAAAAAALDLGADGVLPAGFTPPEAALRLRRLLQRRQSANARLRLLHDGLRLALTDPLTGLSNRRHALPALSRMLEEAAASGETCAVMLLDLDHFKAVNDTFGHAAGDDVLTEVARRLRSDLPPGDLVARYGGEEFLIAARLCNGRDALALADRLRRNLTLSPFLLPAERRSLPVTASIGLALSGGAACQAGEMLRRADEALLIAKRQGRDQVCLARQIAA</sequence>
<name>A0A3P3DS00_9RHOB</name>
<dbReference type="SUPFAM" id="SSF55073">
    <property type="entry name" value="Nucleotide cyclase"/>
    <property type="match status" value="1"/>
</dbReference>
<dbReference type="PANTHER" id="PTHR45138:SF9">
    <property type="entry name" value="DIGUANYLATE CYCLASE DGCM-RELATED"/>
    <property type="match status" value="1"/>
</dbReference>
<dbReference type="Gene3D" id="3.40.50.2300">
    <property type="match status" value="1"/>
</dbReference>
<dbReference type="GO" id="GO:0005886">
    <property type="term" value="C:plasma membrane"/>
    <property type="evidence" value="ECO:0007669"/>
    <property type="project" value="TreeGrafter"/>
</dbReference>
<gene>
    <name evidence="6" type="ORF">EG244_04870</name>
</gene>
<comment type="caution">
    <text evidence="3">Lacks conserved residue(s) required for the propagation of feature annotation.</text>
</comment>
<feature type="domain" description="Response regulatory" evidence="4">
    <location>
        <begin position="153"/>
        <end position="269"/>
    </location>
</feature>
<dbReference type="AlphaFoldDB" id="A0A3P3DS00"/>
<evidence type="ECO:0000256" key="2">
    <source>
        <dbReference type="ARBA" id="ARBA00034247"/>
    </source>
</evidence>
<dbReference type="GO" id="GO:0052621">
    <property type="term" value="F:diguanylate cyclase activity"/>
    <property type="evidence" value="ECO:0007669"/>
    <property type="project" value="UniProtKB-EC"/>
</dbReference>
<dbReference type="PROSITE" id="PS50887">
    <property type="entry name" value="GGDEF"/>
    <property type="match status" value="1"/>
</dbReference>
<evidence type="ECO:0000259" key="5">
    <source>
        <dbReference type="PROSITE" id="PS50887"/>
    </source>
</evidence>
<dbReference type="GO" id="GO:1902201">
    <property type="term" value="P:negative regulation of bacterial-type flagellum-dependent cell motility"/>
    <property type="evidence" value="ECO:0007669"/>
    <property type="project" value="TreeGrafter"/>
</dbReference>
<dbReference type="EMBL" id="RRAZ01000005">
    <property type="protein sequence ID" value="RRH76941.1"/>
    <property type="molecule type" value="Genomic_DNA"/>
</dbReference>
<dbReference type="InterPro" id="IPR011006">
    <property type="entry name" value="CheY-like_superfamily"/>
</dbReference>
<evidence type="ECO:0000256" key="1">
    <source>
        <dbReference type="ARBA" id="ARBA00012528"/>
    </source>
</evidence>
<dbReference type="InterPro" id="IPR029787">
    <property type="entry name" value="Nucleotide_cyclase"/>
</dbReference>
<dbReference type="GO" id="GO:0043709">
    <property type="term" value="P:cell adhesion involved in single-species biofilm formation"/>
    <property type="evidence" value="ECO:0007669"/>
    <property type="project" value="TreeGrafter"/>
</dbReference>
<comment type="caution">
    <text evidence="6">The sequence shown here is derived from an EMBL/GenBank/DDBJ whole genome shotgun (WGS) entry which is preliminary data.</text>
</comment>
<evidence type="ECO:0000259" key="4">
    <source>
        <dbReference type="PROSITE" id="PS50110"/>
    </source>
</evidence>